<accession>A0ABQ8FI25</accession>
<dbReference type="InterPro" id="IPR043141">
    <property type="entry name" value="Ribosomal_uL10-like_sf"/>
</dbReference>
<comment type="caution">
    <text evidence="8">The sequence shown here is derived from an EMBL/GenBank/DDBJ whole genome shotgun (WGS) entry which is preliminary data.</text>
</comment>
<dbReference type="InterPro" id="IPR040637">
    <property type="entry name" value="Ribosomal_uL10-like_insert"/>
</dbReference>
<dbReference type="InterPro" id="IPR033867">
    <property type="entry name" value="Mrt4"/>
</dbReference>
<evidence type="ECO:0000256" key="2">
    <source>
        <dbReference type="ARBA" id="ARBA00008889"/>
    </source>
</evidence>
<dbReference type="Pfam" id="PF17777">
    <property type="entry name" value="RL10P_insert"/>
    <property type="match status" value="1"/>
</dbReference>
<sequence>MPKSKRSKIYNLTKTDKKGKPAKENLFNEIRECADKFSYIFVFEVLNMRNTYLKEVRNDWSSSRIFLGRNRVMAKALGTTEDSEYKLNLRELSQTLVGDVGLLFTDSSPEEIKKYFEKKRESDFARGGSIAEEEIVIPQGPVMRGEANFPNNMEPHLRSLGMPTMLVTGVIQLAAPYTICKKGDTLTPEQAHLLKHFGFHLAEFHIVPKHYYCNEQFTSLE</sequence>
<keyword evidence="6" id="KW-0690">Ribosome biogenesis</keyword>
<dbReference type="InterPro" id="IPR043164">
    <property type="entry name" value="Ribosomal_uL10-like_insert_sf"/>
</dbReference>
<dbReference type="Proteomes" id="UP001648503">
    <property type="component" value="Unassembled WGS sequence"/>
</dbReference>
<evidence type="ECO:0000313" key="9">
    <source>
        <dbReference type="Proteomes" id="UP001648503"/>
    </source>
</evidence>
<dbReference type="PANTHER" id="PTHR45841:SF1">
    <property type="entry name" value="MRNA TURNOVER PROTEIN 4 HOMOLOG"/>
    <property type="match status" value="1"/>
</dbReference>
<organism evidence="8 9">
    <name type="scientific">Batrachochytrium salamandrivorans</name>
    <dbReference type="NCBI Taxonomy" id="1357716"/>
    <lineage>
        <taxon>Eukaryota</taxon>
        <taxon>Fungi</taxon>
        <taxon>Fungi incertae sedis</taxon>
        <taxon>Chytridiomycota</taxon>
        <taxon>Chytridiomycota incertae sedis</taxon>
        <taxon>Chytridiomycetes</taxon>
        <taxon>Rhizophydiales</taxon>
        <taxon>Rhizophydiales incertae sedis</taxon>
        <taxon>Batrachochytrium</taxon>
    </lineage>
</organism>
<evidence type="ECO:0000256" key="4">
    <source>
        <dbReference type="ARBA" id="ARBA00022490"/>
    </source>
</evidence>
<gene>
    <name evidence="8" type="ORF">BASA50_004618</name>
</gene>
<evidence type="ECO:0000313" key="8">
    <source>
        <dbReference type="EMBL" id="KAH6597267.1"/>
    </source>
</evidence>
<comment type="similarity">
    <text evidence="2 6">Belongs to the universal ribosomal protein uL10 family.</text>
</comment>
<keyword evidence="9" id="KW-1185">Reference proteome</keyword>
<keyword evidence="5 6" id="KW-0539">Nucleus</keyword>
<dbReference type="Pfam" id="PF00466">
    <property type="entry name" value="Ribosomal_L10"/>
    <property type="match status" value="1"/>
</dbReference>
<evidence type="ECO:0000256" key="1">
    <source>
        <dbReference type="ARBA" id="ARBA00004046"/>
    </source>
</evidence>
<evidence type="ECO:0000256" key="6">
    <source>
        <dbReference type="RuleBase" id="RU364039"/>
    </source>
</evidence>
<dbReference type="Gene3D" id="3.90.105.20">
    <property type="match status" value="1"/>
</dbReference>
<dbReference type="CDD" id="cd05796">
    <property type="entry name" value="Ribosomal_P0_like"/>
    <property type="match status" value="1"/>
</dbReference>
<dbReference type="SUPFAM" id="SSF160369">
    <property type="entry name" value="Ribosomal protein L10-like"/>
    <property type="match status" value="1"/>
</dbReference>
<comment type="subcellular location">
    <subcellularLocation>
        <location evidence="6">Cytoplasm</location>
    </subcellularLocation>
    <subcellularLocation>
        <location evidence="6">Nucleus</location>
        <location evidence="6">Nucleolus</location>
    </subcellularLocation>
</comment>
<protein>
    <recommendedName>
        <fullName evidence="6">Ribosome assembly factor mrt4</fullName>
    </recommendedName>
</protein>
<dbReference type="InterPro" id="IPR001790">
    <property type="entry name" value="Ribosomal_uL10"/>
</dbReference>
<proteinExistence type="inferred from homology"/>
<feature type="domain" description="Large ribosomal subunit protein uL10-like insertion" evidence="7">
    <location>
        <begin position="125"/>
        <end position="198"/>
    </location>
</feature>
<evidence type="ECO:0000259" key="7">
    <source>
        <dbReference type="Pfam" id="PF17777"/>
    </source>
</evidence>
<keyword evidence="4 6" id="KW-0963">Cytoplasm</keyword>
<evidence type="ECO:0000256" key="5">
    <source>
        <dbReference type="ARBA" id="ARBA00023242"/>
    </source>
</evidence>
<dbReference type="Gene3D" id="3.30.70.1730">
    <property type="match status" value="1"/>
</dbReference>
<dbReference type="EMBL" id="JAFCIX010000152">
    <property type="protein sequence ID" value="KAH6597267.1"/>
    <property type="molecule type" value="Genomic_DNA"/>
</dbReference>
<reference evidence="8 9" key="1">
    <citation type="submission" date="2021-02" db="EMBL/GenBank/DDBJ databases">
        <title>Variation within the Batrachochytrium salamandrivorans European outbreak.</title>
        <authorList>
            <person name="Kelly M."/>
            <person name="Pasmans F."/>
            <person name="Shea T.P."/>
            <person name="Munoz J.F."/>
            <person name="Carranza S."/>
            <person name="Cuomo C.A."/>
            <person name="Martel A."/>
        </authorList>
    </citation>
    <scope>NUCLEOTIDE SEQUENCE [LARGE SCALE GENOMIC DNA]</scope>
    <source>
        <strain evidence="8 9">AMFP18/2</strain>
    </source>
</reference>
<name>A0ABQ8FI25_9FUNG</name>
<evidence type="ECO:0000256" key="3">
    <source>
        <dbReference type="ARBA" id="ARBA00011117"/>
    </source>
</evidence>
<dbReference type="PANTHER" id="PTHR45841">
    <property type="entry name" value="MRNA TURNOVER PROTEIN 4 MRTO4"/>
    <property type="match status" value="1"/>
</dbReference>
<dbReference type="InterPro" id="IPR051742">
    <property type="entry name" value="Ribosome_Assembly_uL10"/>
</dbReference>
<comment type="subunit">
    <text evidence="3 6">Associates with the pre-60S ribosomal particle.</text>
</comment>
<comment type="function">
    <text evidence="1 6">Component of the ribosome assembly machinery. Nuclear paralog of the ribosomal protein P0, it binds pre-60S subunits at an early stage of assembly in the nucleolus, and is replaced by P0 in cytoplasmic pre-60S subunits and mature 80S ribosomes.</text>
</comment>